<sequence length="563" mass="59780">MRRPHLPGWTWWALATLALAALAGWAAAGAAERQARAHLAAQAATDAQLRAALIDSEIARFRLVPLALSDDRDVIATLDRVEGAGDRLNRKLAALARATGAAALYLVAPDGRAVAASNWRSARSFVGTDYRFRRYYRDARDRGSASQFALGIVSGQPGLYLARRIARGGVIVVKLEFDRVEEAWRRAGGTTYVRDANGVVLVTSRPAWRFAATRPLSAATVARLREEASLPRAALSPLPAAGAAAVEREVAVAQPGWTLSLRRDAAPAVAPARRAWGSGAALAVLAGAALAWGLRQRLALTRRRTAQLEAAVAERTADLTREMEERAAIEARAAQLREGLRQANRLATLGQVTAGVAHETAQPVAAIRTYADTSLALLDRGDVATVRANLAAIRRLGDRIGAVTAELRGFSRRQVDEVRAVPLDEVIDGALLILKDQLRTVALERPAPDPARRVLAGRTRLEQVVVNLVQNAIEALAATPAPRIAITATMRGDVVEMAVTDNGPGIDAGVAPRLFTPFATARADGLGLGLAIAQDIMIDLRGSLRLDGAHAGGARFVLTVPAA</sequence>
<dbReference type="InterPro" id="IPR036097">
    <property type="entry name" value="HisK_dim/P_sf"/>
</dbReference>
<evidence type="ECO:0000313" key="14">
    <source>
        <dbReference type="EMBL" id="NJR80540.1"/>
    </source>
</evidence>
<dbReference type="InterPro" id="IPR017055">
    <property type="entry name" value="Sig_transdc_His_kinase_DctB"/>
</dbReference>
<dbReference type="Gene3D" id="6.10.250.3020">
    <property type="match status" value="1"/>
</dbReference>
<comment type="catalytic activity">
    <reaction evidence="1">
        <text>ATP + protein L-histidine = ADP + protein N-phospho-L-histidine.</text>
        <dbReference type="EC" id="2.7.13.3"/>
    </reaction>
</comment>
<keyword evidence="12" id="KW-0902">Two-component regulatory system</keyword>
<evidence type="ECO:0000256" key="8">
    <source>
        <dbReference type="ARBA" id="ARBA00022741"/>
    </source>
</evidence>
<dbReference type="InterPro" id="IPR003661">
    <property type="entry name" value="HisK_dim/P_dom"/>
</dbReference>
<reference evidence="14 15" key="1">
    <citation type="submission" date="2020-03" db="EMBL/GenBank/DDBJ databases">
        <authorList>
            <person name="Wang L."/>
            <person name="He N."/>
            <person name="Li Y."/>
            <person name="Fang Y."/>
            <person name="Zhang F."/>
        </authorList>
    </citation>
    <scope>NUCLEOTIDE SEQUENCE [LARGE SCALE GENOMIC DNA]</scope>
    <source>
        <strain evidence="14 15">36D10-4-7</strain>
    </source>
</reference>
<dbReference type="SMART" id="SM00388">
    <property type="entry name" value="HisKA"/>
    <property type="match status" value="1"/>
</dbReference>
<comment type="subcellular location">
    <subcellularLocation>
        <location evidence="2">Cell membrane</location>
        <topology evidence="2">Multi-pass membrane protein</topology>
    </subcellularLocation>
</comment>
<dbReference type="PANTHER" id="PTHR43065:SF46">
    <property type="entry name" value="C4-DICARBOXYLATE TRANSPORT SENSOR PROTEIN DCTB"/>
    <property type="match status" value="1"/>
</dbReference>
<keyword evidence="11" id="KW-0472">Membrane</keyword>
<dbReference type="PROSITE" id="PS50109">
    <property type="entry name" value="HIS_KIN"/>
    <property type="match status" value="1"/>
</dbReference>
<keyword evidence="5" id="KW-0597">Phosphoprotein</keyword>
<dbReference type="PIRSF" id="PIRSF036431">
    <property type="entry name" value="STHK_DctB"/>
    <property type="match status" value="1"/>
</dbReference>
<dbReference type="InterPro" id="IPR004358">
    <property type="entry name" value="Sig_transdc_His_kin-like_C"/>
</dbReference>
<keyword evidence="4" id="KW-1003">Cell membrane</keyword>
<dbReference type="GO" id="GO:0016301">
    <property type="term" value="F:kinase activity"/>
    <property type="evidence" value="ECO:0007669"/>
    <property type="project" value="UniProtKB-KW"/>
</dbReference>
<dbReference type="Gene3D" id="3.30.450.20">
    <property type="entry name" value="PAS domain"/>
    <property type="match status" value="2"/>
</dbReference>
<dbReference type="InterPro" id="IPR003594">
    <property type="entry name" value="HATPase_dom"/>
</dbReference>
<dbReference type="SUPFAM" id="SSF103190">
    <property type="entry name" value="Sensory domain-like"/>
    <property type="match status" value="1"/>
</dbReference>
<organism evidence="14 15">
    <name type="scientific">Sphingomonas corticis</name>
    <dbReference type="NCBI Taxonomy" id="2722791"/>
    <lineage>
        <taxon>Bacteria</taxon>
        <taxon>Pseudomonadati</taxon>
        <taxon>Pseudomonadota</taxon>
        <taxon>Alphaproteobacteria</taxon>
        <taxon>Sphingomonadales</taxon>
        <taxon>Sphingomonadaceae</taxon>
        <taxon>Sphingomonas</taxon>
    </lineage>
</organism>
<gene>
    <name evidence="14" type="ORF">HBH26_18340</name>
</gene>
<evidence type="ECO:0000256" key="12">
    <source>
        <dbReference type="ARBA" id="ARBA00023012"/>
    </source>
</evidence>
<evidence type="ECO:0000256" key="7">
    <source>
        <dbReference type="ARBA" id="ARBA00022692"/>
    </source>
</evidence>
<keyword evidence="9 14" id="KW-0418">Kinase</keyword>
<dbReference type="SUPFAM" id="SSF55874">
    <property type="entry name" value="ATPase domain of HSP90 chaperone/DNA topoisomerase II/histidine kinase"/>
    <property type="match status" value="1"/>
</dbReference>
<evidence type="ECO:0000256" key="2">
    <source>
        <dbReference type="ARBA" id="ARBA00004651"/>
    </source>
</evidence>
<dbReference type="PRINTS" id="PR00344">
    <property type="entry name" value="BCTRLSENSOR"/>
</dbReference>
<dbReference type="EC" id="2.7.13.3" evidence="3"/>
<evidence type="ECO:0000256" key="5">
    <source>
        <dbReference type="ARBA" id="ARBA00022553"/>
    </source>
</evidence>
<dbReference type="RefSeq" id="WP_168136093.1">
    <property type="nucleotide sequence ID" value="NZ_JAAVJH010000021.1"/>
</dbReference>
<keyword evidence="10" id="KW-0067">ATP-binding</keyword>
<name>A0ABX1CX40_9SPHN</name>
<dbReference type="InterPro" id="IPR036890">
    <property type="entry name" value="HATPase_C_sf"/>
</dbReference>
<keyword evidence="8" id="KW-0547">Nucleotide-binding</keyword>
<evidence type="ECO:0000256" key="9">
    <source>
        <dbReference type="ARBA" id="ARBA00022777"/>
    </source>
</evidence>
<feature type="domain" description="Histidine kinase" evidence="13">
    <location>
        <begin position="355"/>
        <end position="563"/>
    </location>
</feature>
<evidence type="ECO:0000256" key="1">
    <source>
        <dbReference type="ARBA" id="ARBA00000085"/>
    </source>
</evidence>
<dbReference type="PANTHER" id="PTHR43065">
    <property type="entry name" value="SENSOR HISTIDINE KINASE"/>
    <property type="match status" value="1"/>
</dbReference>
<dbReference type="SMART" id="SM00387">
    <property type="entry name" value="HATPase_c"/>
    <property type="match status" value="1"/>
</dbReference>
<protein>
    <recommendedName>
        <fullName evidence="3">histidine kinase</fullName>
        <ecNumber evidence="3">2.7.13.3</ecNumber>
    </recommendedName>
</protein>
<evidence type="ECO:0000259" key="13">
    <source>
        <dbReference type="PROSITE" id="PS50109"/>
    </source>
</evidence>
<dbReference type="SUPFAM" id="SSF47384">
    <property type="entry name" value="Homodimeric domain of signal transducing histidine kinase"/>
    <property type="match status" value="1"/>
</dbReference>
<keyword evidence="6" id="KW-0808">Transferase</keyword>
<evidence type="ECO:0000313" key="15">
    <source>
        <dbReference type="Proteomes" id="UP000732399"/>
    </source>
</evidence>
<keyword evidence="15" id="KW-1185">Reference proteome</keyword>
<evidence type="ECO:0000256" key="3">
    <source>
        <dbReference type="ARBA" id="ARBA00012438"/>
    </source>
</evidence>
<proteinExistence type="predicted"/>
<dbReference type="Gene3D" id="1.10.287.130">
    <property type="match status" value="1"/>
</dbReference>
<dbReference type="InterPro" id="IPR029151">
    <property type="entry name" value="Sensor-like_sf"/>
</dbReference>
<dbReference type="Proteomes" id="UP000732399">
    <property type="component" value="Unassembled WGS sequence"/>
</dbReference>
<keyword evidence="11" id="KW-1133">Transmembrane helix</keyword>
<evidence type="ECO:0000256" key="11">
    <source>
        <dbReference type="ARBA" id="ARBA00022989"/>
    </source>
</evidence>
<dbReference type="Gene3D" id="3.30.565.10">
    <property type="entry name" value="Histidine kinase-like ATPase, C-terminal domain"/>
    <property type="match status" value="1"/>
</dbReference>
<dbReference type="EMBL" id="JAAVJH010000021">
    <property type="protein sequence ID" value="NJR80540.1"/>
    <property type="molecule type" value="Genomic_DNA"/>
</dbReference>
<evidence type="ECO:0000256" key="6">
    <source>
        <dbReference type="ARBA" id="ARBA00022679"/>
    </source>
</evidence>
<dbReference type="InterPro" id="IPR005467">
    <property type="entry name" value="His_kinase_dom"/>
</dbReference>
<dbReference type="Pfam" id="PF02518">
    <property type="entry name" value="HATPase_c"/>
    <property type="match status" value="1"/>
</dbReference>
<evidence type="ECO:0000256" key="4">
    <source>
        <dbReference type="ARBA" id="ARBA00022475"/>
    </source>
</evidence>
<keyword evidence="7" id="KW-0812">Transmembrane</keyword>
<evidence type="ECO:0000256" key="10">
    <source>
        <dbReference type="ARBA" id="ARBA00022840"/>
    </source>
</evidence>
<accession>A0ABX1CX40</accession>
<comment type="caution">
    <text evidence="14">The sequence shown here is derived from an EMBL/GenBank/DDBJ whole genome shotgun (WGS) entry which is preliminary data.</text>
</comment>